<proteinExistence type="predicted"/>
<dbReference type="KEGG" id="pbn:PADG_06296"/>
<dbReference type="OrthoDB" id="4518818at2759"/>
<dbReference type="RefSeq" id="XP_010761841.1">
    <property type="nucleotide sequence ID" value="XM_010763539.1"/>
</dbReference>
<dbReference type="InParanoid" id="C1GG59"/>
<dbReference type="VEuPathDB" id="FungiDB:PADG_06296"/>
<organism evidence="1 2">
    <name type="scientific">Paracoccidioides brasiliensis (strain Pb18)</name>
    <dbReference type="NCBI Taxonomy" id="502780"/>
    <lineage>
        <taxon>Eukaryota</taxon>
        <taxon>Fungi</taxon>
        <taxon>Dikarya</taxon>
        <taxon>Ascomycota</taxon>
        <taxon>Pezizomycotina</taxon>
        <taxon>Eurotiomycetes</taxon>
        <taxon>Eurotiomycetidae</taxon>
        <taxon>Onygenales</taxon>
        <taxon>Ajellomycetaceae</taxon>
        <taxon>Paracoccidioides</taxon>
    </lineage>
</organism>
<evidence type="ECO:0000313" key="1">
    <source>
        <dbReference type="EMBL" id="EEH50217.1"/>
    </source>
</evidence>
<dbReference type="AlphaFoldDB" id="C1GG59"/>
<name>C1GG59_PARBD</name>
<dbReference type="EMBL" id="KN275964">
    <property type="protein sequence ID" value="EEH50217.1"/>
    <property type="molecule type" value="Genomic_DNA"/>
</dbReference>
<dbReference type="eggNOG" id="ENOG502RQS1">
    <property type="taxonomic scope" value="Eukaryota"/>
</dbReference>
<protein>
    <submittedName>
        <fullName evidence="1">Uncharacterized protein</fullName>
    </submittedName>
</protein>
<accession>C1GG59</accession>
<reference evidence="1 2" key="1">
    <citation type="journal article" date="2011" name="PLoS Genet.">
        <title>Comparative genomic analysis of human fungal pathogens causing paracoccidioidomycosis.</title>
        <authorList>
            <person name="Desjardins C.A."/>
            <person name="Champion M.D."/>
            <person name="Holder J.W."/>
            <person name="Muszewska A."/>
            <person name="Goldberg J."/>
            <person name="Bailao A.M."/>
            <person name="Brigido M.M."/>
            <person name="Ferreira M.E."/>
            <person name="Garcia A.M."/>
            <person name="Grynberg M."/>
            <person name="Gujja S."/>
            <person name="Heiman D.I."/>
            <person name="Henn M.R."/>
            <person name="Kodira C.D."/>
            <person name="Leon-Narvaez H."/>
            <person name="Longo L.V."/>
            <person name="Ma L.J."/>
            <person name="Malavazi I."/>
            <person name="Matsuo A.L."/>
            <person name="Morais F.V."/>
            <person name="Pereira M."/>
            <person name="Rodriguez-Brito S."/>
            <person name="Sakthikumar S."/>
            <person name="Salem-Izacc S.M."/>
            <person name="Sykes S.M."/>
            <person name="Teixeira M.M."/>
            <person name="Vallejo M.C."/>
            <person name="Walter M.E."/>
            <person name="Yandava C."/>
            <person name="Young S."/>
            <person name="Zeng Q."/>
            <person name="Zucker J."/>
            <person name="Felipe M.S."/>
            <person name="Goldman G.H."/>
            <person name="Haas B.J."/>
            <person name="McEwen J.G."/>
            <person name="Nino-Vega G."/>
            <person name="Puccia R."/>
            <person name="San-Blas G."/>
            <person name="Soares C.M."/>
            <person name="Birren B.W."/>
            <person name="Cuomo C.A."/>
        </authorList>
    </citation>
    <scope>NUCLEOTIDE SEQUENCE [LARGE SCALE GENOMIC DNA]</scope>
    <source>
        <strain evidence="1 2">Pb18</strain>
    </source>
</reference>
<gene>
    <name evidence="1" type="ORF">PADG_06296</name>
</gene>
<dbReference type="GeneID" id="22585053"/>
<keyword evidence="2" id="KW-1185">Reference proteome</keyword>
<sequence>MDDTLRSTESPDYIEWRKLLYTDHHAAITTANAPGKDYPCLLFMVDTEMRLSWPDFVPRANVLFAWDEGEGVWVLEPTEDDCENLKEFLKRDFMHWHEALEKCGAVHFSHCYNNMLTNENVTWLLGQDNFWSRTANEKTHGTVDWKPFYWAKIVPTDEPVAQYGISRKEADSNGFQQKL</sequence>
<dbReference type="OMA" id="MHWHEAL"/>
<dbReference type="HOGENOM" id="CLU_1619562_0_0_1"/>
<dbReference type="Proteomes" id="UP000001628">
    <property type="component" value="Unassembled WGS sequence"/>
</dbReference>
<evidence type="ECO:0000313" key="2">
    <source>
        <dbReference type="Proteomes" id="UP000001628"/>
    </source>
</evidence>